<reference evidence="1 2" key="1">
    <citation type="journal article" date="2014" name="BMC Genomics">
        <title>Genome and secretome analysis of the hemibiotrophic fungal pathogen, Moniliophthora roreri, which causes frosty pod rot disease of cacao: mechanisms of the biotrophic and necrotrophic phases.</title>
        <authorList>
            <person name="Meinhardt L.W."/>
            <person name="Costa G.G.L."/>
            <person name="Thomazella D.P.T."/>
            <person name="Teixeira P.J.P.L."/>
            <person name="Carazzolle M.F."/>
            <person name="Schuster S.C."/>
            <person name="Carlson J.E."/>
            <person name="Guiltinan M.J."/>
            <person name="Mieczkowski P."/>
            <person name="Farmer A."/>
            <person name="Ramaraj T."/>
            <person name="Crozier J."/>
            <person name="Davis R.E."/>
            <person name="Shao J."/>
            <person name="Melnick R.L."/>
            <person name="Pereira G.A.G."/>
            <person name="Bailey B.A."/>
        </authorList>
    </citation>
    <scope>NUCLEOTIDE SEQUENCE [LARGE SCALE GENOMIC DNA]</scope>
    <source>
        <strain evidence="1 2">MCA 2997</strain>
    </source>
</reference>
<dbReference type="AlphaFoldDB" id="V2WUH9"/>
<proteinExistence type="predicted"/>
<organism evidence="1 2">
    <name type="scientific">Moniliophthora roreri (strain MCA 2997)</name>
    <name type="common">Cocoa frosty pod rot fungus</name>
    <name type="synonym">Crinipellis roreri</name>
    <dbReference type="NCBI Taxonomy" id="1381753"/>
    <lineage>
        <taxon>Eukaryota</taxon>
        <taxon>Fungi</taxon>
        <taxon>Dikarya</taxon>
        <taxon>Basidiomycota</taxon>
        <taxon>Agaricomycotina</taxon>
        <taxon>Agaricomycetes</taxon>
        <taxon>Agaricomycetidae</taxon>
        <taxon>Agaricales</taxon>
        <taxon>Marasmiineae</taxon>
        <taxon>Marasmiaceae</taxon>
        <taxon>Moniliophthora</taxon>
    </lineage>
</organism>
<keyword evidence="2" id="KW-1185">Reference proteome</keyword>
<dbReference type="Proteomes" id="UP000017559">
    <property type="component" value="Unassembled WGS sequence"/>
</dbReference>
<dbReference type="KEGG" id="mrr:Moror_1173"/>
<dbReference type="HOGENOM" id="CLU_1294710_0_0_1"/>
<name>V2WUH9_MONRO</name>
<evidence type="ECO:0000313" key="2">
    <source>
        <dbReference type="Proteomes" id="UP000017559"/>
    </source>
</evidence>
<dbReference type="EMBL" id="AWSO01000438">
    <property type="protein sequence ID" value="ESK90523.1"/>
    <property type="molecule type" value="Genomic_DNA"/>
</dbReference>
<dbReference type="OrthoDB" id="2745718at2759"/>
<accession>V2WUH9</accession>
<evidence type="ECO:0000313" key="1">
    <source>
        <dbReference type="EMBL" id="ESK90523.1"/>
    </source>
</evidence>
<comment type="caution">
    <text evidence="1">The sequence shown here is derived from an EMBL/GenBank/DDBJ whole genome shotgun (WGS) entry which is preliminary data.</text>
</comment>
<protein>
    <submittedName>
        <fullName evidence="1">Uncharacterized protein</fullName>
    </submittedName>
</protein>
<sequence>MQTLTASFTCQLEQQLNSIKNVLQIQTVPQDHLFHLPHKIILRIVAEVDITGVSRCLQVFFLGLLYVFSFDMRKPGGWICRLVVQYGGTTCPARSSPRGLERFLLEEVIDHYHNGSSTSHETGLSCNGIRHVFTRLSSSARGIEMKQWTLDCIENDTFTLFSRSGSTCLPRFRPQHRAKQAPHPRQALLSFGWKIAPACFVSEHSCCESASTP</sequence>
<gene>
    <name evidence="1" type="ORF">Moror_1173</name>
</gene>